<dbReference type="Pfam" id="PF10282">
    <property type="entry name" value="Lactonase"/>
    <property type="match status" value="1"/>
</dbReference>
<evidence type="ECO:0000313" key="3">
    <source>
        <dbReference type="EMBL" id="MBK1879622.1"/>
    </source>
</evidence>
<dbReference type="EMBL" id="JAENIL010000052">
    <property type="protein sequence ID" value="MBK1879622.1"/>
    <property type="molecule type" value="Genomic_DNA"/>
</dbReference>
<evidence type="ECO:0000256" key="2">
    <source>
        <dbReference type="ARBA" id="ARBA00022526"/>
    </source>
</evidence>
<proteinExistence type="inferred from homology"/>
<name>A0A934VRP7_9BACT</name>
<dbReference type="Proteomes" id="UP000617628">
    <property type="component" value="Unassembled WGS sequence"/>
</dbReference>
<comment type="caution">
    <text evidence="3">The sequence shown here is derived from an EMBL/GenBank/DDBJ whole genome shotgun (WGS) entry which is preliminary data.</text>
</comment>
<dbReference type="Gene3D" id="2.130.10.10">
    <property type="entry name" value="YVTN repeat-like/Quinoprotein amine dehydrogenase"/>
    <property type="match status" value="1"/>
</dbReference>
<dbReference type="RefSeq" id="WP_200357835.1">
    <property type="nucleotide sequence ID" value="NZ_JAENIL010000052.1"/>
</dbReference>
<dbReference type="GO" id="GO:0017057">
    <property type="term" value="F:6-phosphogluconolactonase activity"/>
    <property type="evidence" value="ECO:0007669"/>
    <property type="project" value="TreeGrafter"/>
</dbReference>
<reference evidence="3" key="1">
    <citation type="submission" date="2021-01" db="EMBL/GenBank/DDBJ databases">
        <title>Modified the classification status of verrucomicrobia.</title>
        <authorList>
            <person name="Feng X."/>
        </authorList>
    </citation>
    <scope>NUCLEOTIDE SEQUENCE</scope>
    <source>
        <strain evidence="3">KCTC 13126</strain>
    </source>
</reference>
<dbReference type="InterPro" id="IPR019405">
    <property type="entry name" value="Lactonase_7-beta_prop"/>
</dbReference>
<evidence type="ECO:0000256" key="1">
    <source>
        <dbReference type="ARBA" id="ARBA00005564"/>
    </source>
</evidence>
<comment type="similarity">
    <text evidence="1">Belongs to the cycloisomerase 2 family.</text>
</comment>
<dbReference type="GO" id="GO:0006006">
    <property type="term" value="P:glucose metabolic process"/>
    <property type="evidence" value="ECO:0007669"/>
    <property type="project" value="UniProtKB-KW"/>
</dbReference>
<dbReference type="InterPro" id="IPR011048">
    <property type="entry name" value="Haem_d1_sf"/>
</dbReference>
<dbReference type="SUPFAM" id="SSF51004">
    <property type="entry name" value="C-terminal (heme d1) domain of cytochrome cd1-nitrite reductase"/>
    <property type="match status" value="1"/>
</dbReference>
<keyword evidence="4" id="KW-1185">Reference proteome</keyword>
<evidence type="ECO:0000313" key="4">
    <source>
        <dbReference type="Proteomes" id="UP000617628"/>
    </source>
</evidence>
<protein>
    <submittedName>
        <fullName evidence="3">Lactonase family protein</fullName>
    </submittedName>
</protein>
<dbReference type="AlphaFoldDB" id="A0A934VRP7"/>
<keyword evidence="2" id="KW-0313">Glucose metabolism</keyword>
<dbReference type="InterPro" id="IPR015943">
    <property type="entry name" value="WD40/YVTN_repeat-like_dom_sf"/>
</dbReference>
<accession>A0A934VRP7</accession>
<gene>
    <name evidence="3" type="ORF">JIN87_22240</name>
</gene>
<dbReference type="PANTHER" id="PTHR30344:SF1">
    <property type="entry name" value="6-PHOSPHOGLUCONOLACTONASE"/>
    <property type="match status" value="1"/>
</dbReference>
<keyword evidence="2" id="KW-0119">Carbohydrate metabolism</keyword>
<sequence length="359" mass="38736">MNCRFFLGTYTSTLGHVDGCGPGIVPCEVDSRSGIMTTVGEAVAVENPSYLWLNEKGDRLYSISEICDFEGRDDGALNCFEVAEDGGLRLLQQRSSNGPGPAYCRGEETGSRLLVANYVGSNVNVYPIAEDGLLGEPVSSFKHEGTGPNELRQEAPHPHSIAVMPGNEIVFVGDLGIDQLVGYRLDGLTKCIQKEDALSVRLRGGTGPRHFVVQGALRVLYVALELSSEIACIRFDGDWRQVGEIEYISSHRKGDEATSHPSEILLSPDGRHLYIANRGIDCISGFEIGEGGSLEWLGDFSCVGKTPRHMALSPDGLLLLVAHQDSSSLDSYFRDVESGALKPTGESMAAGTPSYIEFC</sequence>
<dbReference type="InterPro" id="IPR050282">
    <property type="entry name" value="Cycloisomerase_2"/>
</dbReference>
<organism evidence="3 4">
    <name type="scientific">Pelagicoccus mobilis</name>
    <dbReference type="NCBI Taxonomy" id="415221"/>
    <lineage>
        <taxon>Bacteria</taxon>
        <taxon>Pseudomonadati</taxon>
        <taxon>Verrucomicrobiota</taxon>
        <taxon>Opitutia</taxon>
        <taxon>Puniceicoccales</taxon>
        <taxon>Pelagicoccaceae</taxon>
        <taxon>Pelagicoccus</taxon>
    </lineage>
</organism>
<dbReference type="PANTHER" id="PTHR30344">
    <property type="entry name" value="6-PHOSPHOGLUCONOLACTONASE-RELATED"/>
    <property type="match status" value="1"/>
</dbReference>